<organism evidence="1 2">
    <name type="scientific">Haloplasma contractile SSD-17B</name>
    <dbReference type="NCBI Taxonomy" id="1033810"/>
    <lineage>
        <taxon>Bacteria</taxon>
        <taxon>Bacillati</taxon>
        <taxon>Mycoplasmatota</taxon>
        <taxon>Mollicutes</taxon>
        <taxon>Haloplasmatales</taxon>
        <taxon>Haloplasmataceae</taxon>
        <taxon>Haloplasma</taxon>
    </lineage>
</organism>
<accession>U2EEF5</accession>
<proteinExistence type="predicted"/>
<dbReference type="AlphaFoldDB" id="U2EEF5"/>
<comment type="caution">
    <text evidence="1">The sequence shown here is derived from an EMBL/GenBank/DDBJ whole genome shotgun (WGS) entry which is preliminary data.</text>
</comment>
<keyword evidence="2" id="KW-1185">Reference proteome</keyword>
<sequence>MDTRVILNVDQVNLYKMIDSIIKYIDKSNYKSISIFGLLNSSKQLLPLFNILIYLGKIVVMPSINTDGSLLFFEIKNERDLNNLFDGKKEHLKSINNQLIELHVVPLFHLLDIQKQTSGCEQLITQLKHLNGLKIGLCYEEHRTFYANLYNEINILFTETNQYKIKERP</sequence>
<gene>
    <name evidence="1" type="ORF">HLPCO_000014</name>
</gene>
<name>U2EEF5_9MOLU</name>
<evidence type="ECO:0000313" key="1">
    <source>
        <dbReference type="EMBL" id="ERJ13363.1"/>
    </source>
</evidence>
<dbReference type="Proteomes" id="UP000005707">
    <property type="component" value="Unassembled WGS sequence"/>
</dbReference>
<dbReference type="InParanoid" id="U2EEF5"/>
<protein>
    <submittedName>
        <fullName evidence="1">Uncharacterized protein</fullName>
    </submittedName>
</protein>
<reference evidence="1 2" key="2">
    <citation type="journal article" date="2013" name="PLoS ONE">
        <title>INDIGO - INtegrated Data Warehouse of MIcrobial GenOmes with Examples from the Red Sea Extremophiles.</title>
        <authorList>
            <person name="Alam I."/>
            <person name="Antunes A."/>
            <person name="Kamau A.A."/>
            <person name="Ba Alawi W."/>
            <person name="Kalkatawi M."/>
            <person name="Stingl U."/>
            <person name="Bajic V.B."/>
        </authorList>
    </citation>
    <scope>NUCLEOTIDE SEQUENCE [LARGE SCALE GENOMIC DNA]</scope>
    <source>
        <strain evidence="1 2">SSD-17B</strain>
    </source>
</reference>
<dbReference type="RefSeq" id="WP_008826530.1">
    <property type="nucleotide sequence ID" value="NZ_AFNU02000001.1"/>
</dbReference>
<dbReference type="EMBL" id="AFNU02000001">
    <property type="protein sequence ID" value="ERJ13363.1"/>
    <property type="molecule type" value="Genomic_DNA"/>
</dbReference>
<reference evidence="1 2" key="1">
    <citation type="journal article" date="2011" name="J. Bacteriol.">
        <title>Genome sequence of Haloplasma contractile, an unusual contractile bacterium from a deep-sea anoxic brine lake.</title>
        <authorList>
            <person name="Antunes A."/>
            <person name="Alam I."/>
            <person name="El Dorry H."/>
            <person name="Siam R."/>
            <person name="Robertson A."/>
            <person name="Bajic V.B."/>
            <person name="Stingl U."/>
        </authorList>
    </citation>
    <scope>NUCLEOTIDE SEQUENCE [LARGE SCALE GENOMIC DNA]</scope>
    <source>
        <strain evidence="1 2">SSD-17B</strain>
    </source>
</reference>
<evidence type="ECO:0000313" key="2">
    <source>
        <dbReference type="Proteomes" id="UP000005707"/>
    </source>
</evidence>